<comment type="subunit">
    <text evidence="4">Homodimer.</text>
</comment>
<dbReference type="GO" id="GO:0046983">
    <property type="term" value="F:protein dimerization activity"/>
    <property type="evidence" value="ECO:0007669"/>
    <property type="project" value="InterPro"/>
</dbReference>
<keyword evidence="8" id="KW-0521">NADP</keyword>
<dbReference type="InterPro" id="IPR012080">
    <property type="entry name" value="Asp_semialdehyde_DH"/>
</dbReference>
<dbReference type="SUPFAM" id="SSF55347">
    <property type="entry name" value="Glyceraldehyde-3-phosphate dehydrogenase-like, C-terminal domain"/>
    <property type="match status" value="1"/>
</dbReference>
<dbReference type="InterPro" id="IPR005986">
    <property type="entry name" value="Asp_semialdehyde_DH_beta"/>
</dbReference>
<evidence type="ECO:0000313" key="17">
    <source>
        <dbReference type="Proteomes" id="UP000289738"/>
    </source>
</evidence>
<feature type="active site" description="Proton acceptor" evidence="14">
    <location>
        <position position="284"/>
    </location>
</feature>
<evidence type="ECO:0000256" key="9">
    <source>
        <dbReference type="ARBA" id="ARBA00022915"/>
    </source>
</evidence>
<dbReference type="EMBL" id="SDMP01000003">
    <property type="protein sequence ID" value="RYR64721.1"/>
    <property type="molecule type" value="Genomic_DNA"/>
</dbReference>
<comment type="catalytic activity">
    <reaction evidence="13">
        <text>L-aspartate 4-semialdehyde + phosphate + NADP(+) = 4-phospho-L-aspartate + NADPH + H(+)</text>
        <dbReference type="Rhea" id="RHEA:24284"/>
        <dbReference type="ChEBI" id="CHEBI:15378"/>
        <dbReference type="ChEBI" id="CHEBI:43474"/>
        <dbReference type="ChEBI" id="CHEBI:57535"/>
        <dbReference type="ChEBI" id="CHEBI:57783"/>
        <dbReference type="ChEBI" id="CHEBI:58349"/>
        <dbReference type="ChEBI" id="CHEBI:537519"/>
        <dbReference type="EC" id="1.2.1.11"/>
    </reaction>
</comment>
<keyword evidence="6" id="KW-0028">Amino-acid biosynthesis</keyword>
<evidence type="ECO:0000256" key="10">
    <source>
        <dbReference type="ARBA" id="ARBA00023002"/>
    </source>
</evidence>
<dbReference type="CDD" id="cd02316">
    <property type="entry name" value="VcASADH2_like_N"/>
    <property type="match status" value="1"/>
</dbReference>
<comment type="similarity">
    <text evidence="3">Belongs to the aspartate-semialdehyde dehydrogenase family.</text>
</comment>
<dbReference type="GO" id="GO:0004073">
    <property type="term" value="F:aspartate-semialdehyde dehydrogenase activity"/>
    <property type="evidence" value="ECO:0007669"/>
    <property type="project" value="UniProtKB-EC"/>
</dbReference>
<keyword evidence="9" id="KW-0220">Diaminopimelate biosynthesis</keyword>
<reference evidence="16 17" key="1">
    <citation type="submission" date="2019-01" db="EMBL/GenBank/DDBJ databases">
        <title>Sequencing of cultivated peanut Arachis hypogaea provides insights into genome evolution and oil improvement.</title>
        <authorList>
            <person name="Chen X."/>
        </authorList>
    </citation>
    <scope>NUCLEOTIDE SEQUENCE [LARGE SCALE GENOMIC DNA]</scope>
    <source>
        <strain evidence="17">cv. Fuhuasheng</strain>
        <tissue evidence="16">Leaves</tissue>
    </source>
</reference>
<dbReference type="HAMAP" id="MF_02121">
    <property type="entry name" value="ASADH"/>
    <property type="match status" value="1"/>
</dbReference>
<feature type="domain" description="Semialdehyde dehydrogenase NAD-binding" evidence="15">
    <location>
        <begin position="41"/>
        <end position="156"/>
    </location>
</feature>
<keyword evidence="10" id="KW-0560">Oxidoreductase</keyword>
<evidence type="ECO:0000256" key="12">
    <source>
        <dbReference type="ARBA" id="ARBA00023167"/>
    </source>
</evidence>
<dbReference type="Gene3D" id="3.40.50.720">
    <property type="entry name" value="NAD(P)-binding Rossmann-like Domain"/>
    <property type="match status" value="1"/>
</dbReference>
<dbReference type="Proteomes" id="UP000289738">
    <property type="component" value="Chromosome A03"/>
</dbReference>
<evidence type="ECO:0000256" key="4">
    <source>
        <dbReference type="ARBA" id="ARBA00011738"/>
    </source>
</evidence>
<dbReference type="SUPFAM" id="SSF51735">
    <property type="entry name" value="NAD(P)-binding Rossmann-fold domains"/>
    <property type="match status" value="1"/>
</dbReference>
<dbReference type="UniPathway" id="UPA00051">
    <property type="reaction ID" value="UER00464"/>
</dbReference>
<dbReference type="InterPro" id="IPR036291">
    <property type="entry name" value="NAD(P)-bd_dom_sf"/>
</dbReference>
<dbReference type="GO" id="GO:0050661">
    <property type="term" value="F:NADP binding"/>
    <property type="evidence" value="ECO:0007669"/>
    <property type="project" value="InterPro"/>
</dbReference>
<evidence type="ECO:0000313" key="16">
    <source>
        <dbReference type="EMBL" id="RYR64721.1"/>
    </source>
</evidence>
<keyword evidence="7" id="KW-0791">Threonine biosynthesis</keyword>
<accession>A0A445DNJ6</accession>
<evidence type="ECO:0000256" key="14">
    <source>
        <dbReference type="PIRSR" id="PIRSR000148-1"/>
    </source>
</evidence>
<comment type="pathway">
    <text evidence="2">Amino-acid biosynthesis; L-threonine biosynthesis; L-threonine from L-aspartate: step 2/5.</text>
</comment>
<dbReference type="STRING" id="3818.A0A445DNJ6"/>
<dbReference type="SMR" id="A0A445DNJ6"/>
<dbReference type="InterPro" id="IPR000534">
    <property type="entry name" value="Semialdehyde_DH_NAD-bd"/>
</dbReference>
<evidence type="ECO:0000256" key="11">
    <source>
        <dbReference type="ARBA" id="ARBA00023154"/>
    </source>
</evidence>
<evidence type="ECO:0000259" key="15">
    <source>
        <dbReference type="SMART" id="SM00859"/>
    </source>
</evidence>
<dbReference type="UniPathway" id="UPA00034">
    <property type="reaction ID" value="UER00016"/>
</dbReference>
<feature type="active site" description="Acyl-thioester intermediate" evidence="14">
    <location>
        <position position="171"/>
    </location>
</feature>
<comment type="caution">
    <text evidence="16">The sequence shown here is derived from an EMBL/GenBank/DDBJ whole genome shotgun (WGS) entry which is preliminary data.</text>
</comment>
<dbReference type="GO" id="GO:0009088">
    <property type="term" value="P:threonine biosynthetic process"/>
    <property type="evidence" value="ECO:0007669"/>
    <property type="project" value="UniProtKB-UniPathway"/>
</dbReference>
<organism evidence="16 17">
    <name type="scientific">Arachis hypogaea</name>
    <name type="common">Peanut</name>
    <dbReference type="NCBI Taxonomy" id="3818"/>
    <lineage>
        <taxon>Eukaryota</taxon>
        <taxon>Viridiplantae</taxon>
        <taxon>Streptophyta</taxon>
        <taxon>Embryophyta</taxon>
        <taxon>Tracheophyta</taxon>
        <taxon>Spermatophyta</taxon>
        <taxon>Magnoliopsida</taxon>
        <taxon>eudicotyledons</taxon>
        <taxon>Gunneridae</taxon>
        <taxon>Pentapetalae</taxon>
        <taxon>rosids</taxon>
        <taxon>fabids</taxon>
        <taxon>Fabales</taxon>
        <taxon>Fabaceae</taxon>
        <taxon>Papilionoideae</taxon>
        <taxon>50 kb inversion clade</taxon>
        <taxon>dalbergioids sensu lato</taxon>
        <taxon>Dalbergieae</taxon>
        <taxon>Pterocarpus clade</taxon>
        <taxon>Arachis</taxon>
    </lineage>
</organism>
<evidence type="ECO:0000256" key="3">
    <source>
        <dbReference type="ARBA" id="ARBA00010584"/>
    </source>
</evidence>
<dbReference type="GO" id="GO:0009086">
    <property type="term" value="P:methionine biosynthetic process"/>
    <property type="evidence" value="ECO:0007669"/>
    <property type="project" value="UniProtKB-KW"/>
</dbReference>
<evidence type="ECO:0000256" key="8">
    <source>
        <dbReference type="ARBA" id="ARBA00022857"/>
    </source>
</evidence>
<evidence type="ECO:0000256" key="13">
    <source>
        <dbReference type="ARBA" id="ARBA00047891"/>
    </source>
</evidence>
<keyword evidence="11" id="KW-0457">Lysine biosynthesis</keyword>
<evidence type="ECO:0000256" key="7">
    <source>
        <dbReference type="ARBA" id="ARBA00022697"/>
    </source>
</evidence>
<dbReference type="GO" id="GO:0009097">
    <property type="term" value="P:isoleucine biosynthetic process"/>
    <property type="evidence" value="ECO:0007669"/>
    <property type="project" value="InterPro"/>
</dbReference>
<dbReference type="Gene3D" id="3.30.360.10">
    <property type="entry name" value="Dihydrodipicolinate Reductase, domain 2"/>
    <property type="match status" value="1"/>
</dbReference>
<dbReference type="GO" id="GO:0019877">
    <property type="term" value="P:diaminopimelate biosynthetic process"/>
    <property type="evidence" value="ECO:0007669"/>
    <property type="project" value="UniProtKB-KW"/>
</dbReference>
<dbReference type="PANTHER" id="PTHR46278:SF2">
    <property type="entry name" value="ASPARTATE-SEMIALDEHYDE DEHYDROGENASE"/>
    <property type="match status" value="1"/>
</dbReference>
<dbReference type="CDD" id="cd18131">
    <property type="entry name" value="ASADH_C_bac_euk_like"/>
    <property type="match status" value="1"/>
</dbReference>
<sequence length="376" mass="40786">MASLTLPRHTGFFSGSLPTRPTLRYAAPVKVRMSLSESGPSIAVVGVTGAVGQEFLSVLSDRDFPYRSIKMLASKRSAGRRLTFEGNEYVVEELTAESFGGVDIALFSAGGSISKEFGPIAAEKGTIVVDNSSAFRMDEKVPLVIPEVNPEAMHGIKLGTGKGALIANPNCSTIICLMAATPLHRHAKVLRMVVSTYQAASGAGAAAMEELEQQTREVLEGRPPTCKIFKQQYAFNIFSHNASVLSNGYNEEEMKMVKETRKIWNDKDVKVTATCIRVPVMRAHAESVNLQFESPLHEDTARDILKNAPGVVVIDDRKANHFPTPLEVSNKDDVAVGRIRQDLSQDGNKGLDIFVCGDQIRKGAALNAVQIAEMLL</sequence>
<dbReference type="GO" id="GO:0009089">
    <property type="term" value="P:lysine biosynthetic process via diaminopimelate"/>
    <property type="evidence" value="ECO:0007669"/>
    <property type="project" value="UniProtKB-UniPathway"/>
</dbReference>
<dbReference type="PANTHER" id="PTHR46278">
    <property type="entry name" value="DEHYDROGENASE, PUTATIVE-RELATED"/>
    <property type="match status" value="1"/>
</dbReference>
<dbReference type="Pfam" id="PF02774">
    <property type="entry name" value="Semialdhyde_dhC"/>
    <property type="match status" value="1"/>
</dbReference>
<dbReference type="NCBIfam" id="TIGR01296">
    <property type="entry name" value="asd_B"/>
    <property type="match status" value="1"/>
</dbReference>
<evidence type="ECO:0000256" key="5">
    <source>
        <dbReference type="ARBA" id="ARBA00013120"/>
    </source>
</evidence>
<evidence type="ECO:0000256" key="1">
    <source>
        <dbReference type="ARBA" id="ARBA00005021"/>
    </source>
</evidence>
<evidence type="ECO:0000256" key="2">
    <source>
        <dbReference type="ARBA" id="ARBA00005097"/>
    </source>
</evidence>
<gene>
    <name evidence="16" type="ORF">Ahy_A03g010781</name>
</gene>
<dbReference type="Gramene" id="arahy.Tifrunner.gnm2.ann2.Ah03g536900.1">
    <property type="protein sequence ID" value="arahy.Tifrunner.gnm2.ann2.Ah03g536900.1-CDS"/>
    <property type="gene ID" value="arahy.Tifrunner.gnm2.ann2.Ah03g536900"/>
</dbReference>
<dbReference type="EC" id="1.2.1.11" evidence="5"/>
<dbReference type="UniPathway" id="UPA00050">
    <property type="reaction ID" value="UER00463"/>
</dbReference>
<dbReference type="NCBIfam" id="NF011456">
    <property type="entry name" value="PRK14874.1"/>
    <property type="match status" value="1"/>
</dbReference>
<proteinExistence type="inferred from homology"/>
<keyword evidence="12" id="KW-0486">Methionine biosynthesis</keyword>
<evidence type="ECO:0000256" key="6">
    <source>
        <dbReference type="ARBA" id="ARBA00022605"/>
    </source>
</evidence>
<dbReference type="GO" id="GO:0051287">
    <property type="term" value="F:NAD binding"/>
    <property type="evidence" value="ECO:0007669"/>
    <property type="project" value="InterPro"/>
</dbReference>
<dbReference type="PIRSF" id="PIRSF000148">
    <property type="entry name" value="ASA_dh"/>
    <property type="match status" value="1"/>
</dbReference>
<keyword evidence="17" id="KW-1185">Reference proteome</keyword>
<comment type="pathway">
    <text evidence="1">Amino-acid biosynthesis; L-methionine biosynthesis via de novo pathway; L-homoserine from L-aspartate: step 2/3.</text>
</comment>
<dbReference type="OrthoDB" id="1894490at2759"/>
<name>A0A445DNJ6_ARAHY</name>
<dbReference type="InterPro" id="IPR012280">
    <property type="entry name" value="Semialdhyde_DH_dimer_dom"/>
</dbReference>
<protein>
    <recommendedName>
        <fullName evidence="5">aspartate-semialdehyde dehydrogenase</fullName>
        <ecNumber evidence="5">1.2.1.11</ecNumber>
    </recommendedName>
</protein>
<dbReference type="Pfam" id="PF01118">
    <property type="entry name" value="Semialdhyde_dh"/>
    <property type="match status" value="1"/>
</dbReference>
<dbReference type="AlphaFoldDB" id="A0A445DNJ6"/>
<dbReference type="SMART" id="SM00859">
    <property type="entry name" value="Semialdhyde_dh"/>
    <property type="match status" value="1"/>
</dbReference>